<name>A0A1C7I9F3_9FIRM</name>
<evidence type="ECO:0000256" key="2">
    <source>
        <dbReference type="ARBA" id="ARBA00023315"/>
    </source>
</evidence>
<evidence type="ECO:0000313" key="6">
    <source>
        <dbReference type="Proteomes" id="UP000092574"/>
    </source>
</evidence>
<organism evidence="5 6">
    <name type="scientific">Blautia pseudococcoides</name>
    <dbReference type="NCBI Taxonomy" id="1796616"/>
    <lineage>
        <taxon>Bacteria</taxon>
        <taxon>Bacillati</taxon>
        <taxon>Bacillota</taxon>
        <taxon>Clostridia</taxon>
        <taxon>Lachnospirales</taxon>
        <taxon>Lachnospiraceae</taxon>
        <taxon>Blautia</taxon>
    </lineage>
</organism>
<dbReference type="STRING" id="1796616.A4V09_11225"/>
<dbReference type="InterPro" id="IPR013751">
    <property type="entry name" value="ACP_syn_III_N"/>
</dbReference>
<dbReference type="Gene3D" id="3.40.47.10">
    <property type="match status" value="1"/>
</dbReference>
<dbReference type="EMBL" id="CP015405">
    <property type="protein sequence ID" value="ANU76287.2"/>
    <property type="molecule type" value="Genomic_DNA"/>
</dbReference>
<dbReference type="Pfam" id="PF08541">
    <property type="entry name" value="ACP_syn_III_C"/>
    <property type="match status" value="1"/>
</dbReference>
<feature type="domain" description="Beta-ketoacyl-[acyl-carrier-protein] synthase III N-terminal" evidence="4">
    <location>
        <begin position="111"/>
        <end position="182"/>
    </location>
</feature>
<evidence type="ECO:0000259" key="4">
    <source>
        <dbReference type="Pfam" id="PF08545"/>
    </source>
</evidence>
<gene>
    <name evidence="5" type="ORF">A4V09_11225</name>
</gene>
<evidence type="ECO:0000256" key="1">
    <source>
        <dbReference type="ARBA" id="ARBA00022679"/>
    </source>
</evidence>
<evidence type="ECO:0000259" key="3">
    <source>
        <dbReference type="Pfam" id="PF08541"/>
    </source>
</evidence>
<dbReference type="Pfam" id="PF08545">
    <property type="entry name" value="ACP_syn_III"/>
    <property type="match status" value="1"/>
</dbReference>
<keyword evidence="6" id="KW-1185">Reference proteome</keyword>
<dbReference type="NCBIfam" id="NF006829">
    <property type="entry name" value="PRK09352.1"/>
    <property type="match status" value="1"/>
</dbReference>
<dbReference type="AlphaFoldDB" id="A0A1C7I9F3"/>
<feature type="domain" description="Beta-ketoacyl-[acyl-carrier-protein] synthase III C-terminal" evidence="3">
    <location>
        <begin position="245"/>
        <end position="331"/>
    </location>
</feature>
<sequence>MVREEIMKYNATITSIGSYVPESVLTNEYLEKNYDTTKEWIDTKIGADNRHIAAPGEAASDLAYKAASKCLEKTDGKIDCIIVSTTSPDYKWISTASIVANRLGLKNISAFDVREGCSGCLHALDNAFTLIESGTYRRILVIASEVLSRFMDYTDRTMPAFFGDGAGAVIVERCDSHRQGFEYSYLDCDDSIYDSLIIKTGASSQYYRKDNYLNGDIYWYMNGKDIFNYAVKSFKKLVEKISNDTNISLSDIDKFIVHQANKNIIEENFKIHSISIEKTNFTIQKFGNTGSSSVFLCLDDAVKRNFIVSGDRVALFSFGAGGNFGVIVLVWDGKGGCS</sequence>
<dbReference type="InterPro" id="IPR016039">
    <property type="entry name" value="Thiolase-like"/>
</dbReference>
<keyword evidence="2" id="KW-0012">Acyltransferase</keyword>
<dbReference type="GO" id="GO:0004315">
    <property type="term" value="F:3-oxoacyl-[acyl-carrier-protein] synthase activity"/>
    <property type="evidence" value="ECO:0007669"/>
    <property type="project" value="InterPro"/>
</dbReference>
<dbReference type="PANTHER" id="PTHR34069">
    <property type="entry name" value="3-OXOACYL-[ACYL-CARRIER-PROTEIN] SYNTHASE 3"/>
    <property type="match status" value="1"/>
</dbReference>
<keyword evidence="1" id="KW-0808">Transferase</keyword>
<dbReference type="Proteomes" id="UP000092574">
    <property type="component" value="Chromosome"/>
</dbReference>
<reference evidence="5" key="1">
    <citation type="submission" date="2017-04" db="EMBL/GenBank/DDBJ databases">
        <title>Complete Genome Sequences of Twelve Strains of a Stable Defined Moderately Diverse Mouse Microbiota 2 (sDMDMm2).</title>
        <authorList>
            <person name="Uchimura Y."/>
            <person name="Wyss M."/>
            <person name="Brugiroux S."/>
            <person name="Limenitakis J.P."/>
            <person name="Stecher B."/>
            <person name="McCoy K.D."/>
            <person name="Macpherson A.J."/>
        </authorList>
    </citation>
    <scope>NUCLEOTIDE SEQUENCE</scope>
    <source>
        <strain evidence="5">YL58</strain>
    </source>
</reference>
<dbReference type="KEGG" id="byl:A4V09_11225"/>
<evidence type="ECO:0000313" key="5">
    <source>
        <dbReference type="EMBL" id="ANU76287.2"/>
    </source>
</evidence>
<accession>A0A1C7I9F3</accession>
<dbReference type="SUPFAM" id="SSF53901">
    <property type="entry name" value="Thiolase-like"/>
    <property type="match status" value="1"/>
</dbReference>
<dbReference type="OrthoDB" id="9815506at2"/>
<dbReference type="GO" id="GO:0044550">
    <property type="term" value="P:secondary metabolite biosynthetic process"/>
    <property type="evidence" value="ECO:0007669"/>
    <property type="project" value="TreeGrafter"/>
</dbReference>
<proteinExistence type="predicted"/>
<dbReference type="CDD" id="cd00830">
    <property type="entry name" value="KAS_III"/>
    <property type="match status" value="1"/>
</dbReference>
<dbReference type="PANTHER" id="PTHR34069:SF2">
    <property type="entry name" value="BETA-KETOACYL-[ACYL-CARRIER-PROTEIN] SYNTHASE III"/>
    <property type="match status" value="1"/>
</dbReference>
<dbReference type="InterPro" id="IPR013747">
    <property type="entry name" value="ACP_syn_III_C"/>
</dbReference>
<protein>
    <submittedName>
        <fullName evidence="5">Uncharacterized protein</fullName>
    </submittedName>
</protein>
<dbReference type="GO" id="GO:0006633">
    <property type="term" value="P:fatty acid biosynthetic process"/>
    <property type="evidence" value="ECO:0007669"/>
    <property type="project" value="InterPro"/>
</dbReference>